<dbReference type="GeneID" id="110241965"/>
<dbReference type="SUPFAM" id="SSF51735">
    <property type="entry name" value="NAD(P)-binding Rossmann-fold domains"/>
    <property type="match status" value="2"/>
</dbReference>
<keyword evidence="4" id="KW-1185">Reference proteome</keyword>
<dbReference type="InterPro" id="IPR020904">
    <property type="entry name" value="Sc_DH/Rdtase_CS"/>
</dbReference>
<evidence type="ECO:0000313" key="4">
    <source>
        <dbReference type="Proteomes" id="UP000887567"/>
    </source>
</evidence>
<dbReference type="GO" id="GO:0016491">
    <property type="term" value="F:oxidoreductase activity"/>
    <property type="evidence" value="ECO:0007669"/>
    <property type="project" value="UniProtKB-KW"/>
</dbReference>
<dbReference type="KEGG" id="epa:110241965"/>
<proteinExistence type="inferred from homology"/>
<evidence type="ECO:0000256" key="2">
    <source>
        <dbReference type="ARBA" id="ARBA00023002"/>
    </source>
</evidence>
<protein>
    <recommendedName>
        <fullName evidence="5">Retinol dehydrogenase 8</fullName>
    </recommendedName>
</protein>
<evidence type="ECO:0008006" key="5">
    <source>
        <dbReference type="Google" id="ProtNLM"/>
    </source>
</evidence>
<reference evidence="3" key="1">
    <citation type="submission" date="2022-11" db="UniProtKB">
        <authorList>
            <consortium name="EnsemblMetazoa"/>
        </authorList>
    </citation>
    <scope>IDENTIFICATION</scope>
</reference>
<sequence>MCTMSNRVVLITGCSSGIGLATAVLLAKDQQKRYRVYATMRNLEKKDCLESAAQGYLNDTLFVRELDVTSDESVAGLLQSIYAERERIDVLINNAGIGLMGILETHPQQLIKKIFDTNFFGVLRLTKSVIPKMKFNRDGHIINISSAEGVNAVPFYSIYSASKYAVEGMSESLAPLLKKFDIKLSIIESGPVSTSFPSRMLDIDLADDGFEGVDEETKQLLQNVIEKQRSALPNICQSPDEIAQFIMDVLHEDNPHLRYQTSKTLATAVADKLHDPTGDKPADIMYQRFFSSVGCIDLPFKCNCLKFIMGAVKSRLLSTRGRNSSAADEDFTTKIVLFTGTSHRQNLEFALPLANDPQCRFKALVCMPSLTGSDYLGDSRVLHLLNKTLFVLQMDVFSEDSIRGVVREILETDGIIDSLVITSNVLLTGPIETHTVDQARVVFETNTMSVIELVKCVLPVMKKQRDGHLVLVTNQAGIFGIPFHDIYCASKFAAEGFFESIAPEALAFNVHTSIIETSMVKGEEQTAQTLEVSIGSKMENADDDTIKFQDSLPGKLKRQGSIKKMNSSRVAATLRHILLDEKPHFRYQLNKSCREAAKEKWKDTDGDTYILDAAERYLYVETERILNHLGKDI</sequence>
<dbReference type="AlphaFoldDB" id="A0A913XFA7"/>
<dbReference type="PROSITE" id="PS00061">
    <property type="entry name" value="ADH_SHORT"/>
    <property type="match status" value="2"/>
</dbReference>
<accession>A0A913XFA7</accession>
<dbReference type="PANTHER" id="PTHR43391:SF86">
    <property type="entry name" value="SHORT-CHAIN DEHYDROGENASE_REDUCTASE FAMILY PROTEIN"/>
    <property type="match status" value="1"/>
</dbReference>
<evidence type="ECO:0000313" key="3">
    <source>
        <dbReference type="EnsemblMetazoa" id="XP_020903550.1"/>
    </source>
</evidence>
<dbReference type="EnsemblMetazoa" id="XM_021047891.2">
    <property type="protein sequence ID" value="XP_020903550.1"/>
    <property type="gene ID" value="LOC110241965"/>
</dbReference>
<dbReference type="OrthoDB" id="47007at2759"/>
<organism evidence="3 4">
    <name type="scientific">Exaiptasia diaphana</name>
    <name type="common">Tropical sea anemone</name>
    <name type="synonym">Aiptasia pulchella</name>
    <dbReference type="NCBI Taxonomy" id="2652724"/>
    <lineage>
        <taxon>Eukaryota</taxon>
        <taxon>Metazoa</taxon>
        <taxon>Cnidaria</taxon>
        <taxon>Anthozoa</taxon>
        <taxon>Hexacorallia</taxon>
        <taxon>Actiniaria</taxon>
        <taxon>Aiptasiidae</taxon>
        <taxon>Exaiptasia</taxon>
    </lineage>
</organism>
<dbReference type="RefSeq" id="XP_020903550.1">
    <property type="nucleotide sequence ID" value="XM_021047891.2"/>
</dbReference>
<evidence type="ECO:0000256" key="1">
    <source>
        <dbReference type="ARBA" id="ARBA00006484"/>
    </source>
</evidence>
<dbReference type="Proteomes" id="UP000887567">
    <property type="component" value="Unplaced"/>
</dbReference>
<dbReference type="InterPro" id="IPR002347">
    <property type="entry name" value="SDR_fam"/>
</dbReference>
<comment type="similarity">
    <text evidence="1">Belongs to the short-chain dehydrogenases/reductases (SDR) family.</text>
</comment>
<dbReference type="InterPro" id="IPR036291">
    <property type="entry name" value="NAD(P)-bd_dom_sf"/>
</dbReference>
<dbReference type="GO" id="GO:0005829">
    <property type="term" value="C:cytosol"/>
    <property type="evidence" value="ECO:0007669"/>
    <property type="project" value="TreeGrafter"/>
</dbReference>
<dbReference type="PRINTS" id="PR00081">
    <property type="entry name" value="GDHRDH"/>
</dbReference>
<dbReference type="PRINTS" id="PR00080">
    <property type="entry name" value="SDRFAMILY"/>
</dbReference>
<dbReference type="FunFam" id="3.40.50.720:FF:000084">
    <property type="entry name" value="Short-chain dehydrogenase reductase"/>
    <property type="match status" value="1"/>
</dbReference>
<name>A0A913XFA7_EXADI</name>
<dbReference type="Gene3D" id="3.40.50.720">
    <property type="entry name" value="NAD(P)-binding Rossmann-like Domain"/>
    <property type="match status" value="2"/>
</dbReference>
<dbReference type="PANTHER" id="PTHR43391">
    <property type="entry name" value="RETINOL DEHYDROGENASE-RELATED"/>
    <property type="match status" value="1"/>
</dbReference>
<keyword evidence="2" id="KW-0560">Oxidoreductase</keyword>
<dbReference type="Pfam" id="PF00106">
    <property type="entry name" value="adh_short"/>
    <property type="match status" value="2"/>
</dbReference>